<dbReference type="AlphaFoldDB" id="A0A2V3ZYK4"/>
<evidence type="ECO:0000256" key="5">
    <source>
        <dbReference type="ARBA" id="ARBA00023136"/>
    </source>
</evidence>
<accession>A0A2V3ZYK4</accession>
<feature type="transmembrane region" description="Helical" evidence="6">
    <location>
        <begin position="127"/>
        <end position="148"/>
    </location>
</feature>
<evidence type="ECO:0000256" key="1">
    <source>
        <dbReference type="ARBA" id="ARBA00004651"/>
    </source>
</evidence>
<gene>
    <name evidence="7" type="ORF">DF185_15800</name>
</gene>
<evidence type="ECO:0000256" key="6">
    <source>
        <dbReference type="SAM" id="Phobius"/>
    </source>
</evidence>
<feature type="transmembrane region" description="Helical" evidence="6">
    <location>
        <begin position="313"/>
        <end position="337"/>
    </location>
</feature>
<keyword evidence="2" id="KW-1003">Cell membrane</keyword>
<feature type="transmembrane region" description="Helical" evidence="6">
    <location>
        <begin position="160"/>
        <end position="178"/>
    </location>
</feature>
<dbReference type="Proteomes" id="UP000248079">
    <property type="component" value="Unassembled WGS sequence"/>
</dbReference>
<protein>
    <submittedName>
        <fullName evidence="7">Teichoic acid transporter</fullName>
    </submittedName>
</protein>
<feature type="transmembrane region" description="Helical" evidence="6">
    <location>
        <begin position="377"/>
        <end position="394"/>
    </location>
</feature>
<comment type="subcellular location">
    <subcellularLocation>
        <location evidence="1">Cell membrane</location>
        <topology evidence="1">Multi-pass membrane protein</topology>
    </subcellularLocation>
</comment>
<name>A0A2V3ZYK4_9BACT</name>
<keyword evidence="5 6" id="KW-0472">Membrane</keyword>
<feature type="transmembrane region" description="Helical" evidence="6">
    <location>
        <begin position="464"/>
        <end position="482"/>
    </location>
</feature>
<feature type="transmembrane region" description="Helical" evidence="6">
    <location>
        <begin position="400"/>
        <end position="421"/>
    </location>
</feature>
<dbReference type="GO" id="GO:0005886">
    <property type="term" value="C:plasma membrane"/>
    <property type="evidence" value="ECO:0007669"/>
    <property type="project" value="UniProtKB-SubCell"/>
</dbReference>
<evidence type="ECO:0000256" key="4">
    <source>
        <dbReference type="ARBA" id="ARBA00022989"/>
    </source>
</evidence>
<comment type="caution">
    <text evidence="7">The sequence shown here is derived from an EMBL/GenBank/DDBJ whole genome shotgun (WGS) entry which is preliminary data.</text>
</comment>
<keyword evidence="8" id="KW-1185">Reference proteome</keyword>
<feature type="transmembrane region" description="Helical" evidence="6">
    <location>
        <begin position="12"/>
        <end position="30"/>
    </location>
</feature>
<feature type="transmembrane region" description="Helical" evidence="6">
    <location>
        <begin position="226"/>
        <end position="244"/>
    </location>
</feature>
<feature type="transmembrane region" description="Helical" evidence="6">
    <location>
        <begin position="184"/>
        <end position="205"/>
    </location>
</feature>
<keyword evidence="3 6" id="KW-0812">Transmembrane</keyword>
<feature type="transmembrane region" description="Helical" evidence="6">
    <location>
        <begin position="343"/>
        <end position="368"/>
    </location>
</feature>
<dbReference type="InterPro" id="IPR002797">
    <property type="entry name" value="Polysacc_synth"/>
</dbReference>
<reference evidence="7 8" key="1">
    <citation type="submission" date="2018-05" db="EMBL/GenBank/DDBJ databases">
        <title>Marinifilum breve JC075T sp. nov., a marine bacterium isolated from Yongle Blue Hole in the South China Sea.</title>
        <authorList>
            <person name="Fu T."/>
        </authorList>
    </citation>
    <scope>NUCLEOTIDE SEQUENCE [LARGE SCALE GENOMIC DNA]</scope>
    <source>
        <strain evidence="7 8">JC075</strain>
    </source>
</reference>
<feature type="transmembrane region" description="Helical" evidence="6">
    <location>
        <begin position="86"/>
        <end position="107"/>
    </location>
</feature>
<evidence type="ECO:0000313" key="8">
    <source>
        <dbReference type="Proteomes" id="UP000248079"/>
    </source>
</evidence>
<dbReference type="PANTHER" id="PTHR30250:SF26">
    <property type="entry name" value="PSMA PROTEIN"/>
    <property type="match status" value="1"/>
</dbReference>
<evidence type="ECO:0000256" key="2">
    <source>
        <dbReference type="ARBA" id="ARBA00022475"/>
    </source>
</evidence>
<proteinExistence type="predicted"/>
<feature type="transmembrane region" description="Helical" evidence="6">
    <location>
        <begin position="441"/>
        <end position="458"/>
    </location>
</feature>
<feature type="transmembrane region" description="Helical" evidence="6">
    <location>
        <begin position="42"/>
        <end position="65"/>
    </location>
</feature>
<dbReference type="Pfam" id="PF01943">
    <property type="entry name" value="Polysacc_synt"/>
    <property type="match status" value="1"/>
</dbReference>
<evidence type="ECO:0000256" key="3">
    <source>
        <dbReference type="ARBA" id="ARBA00022692"/>
    </source>
</evidence>
<dbReference type="RefSeq" id="WP_110361729.1">
    <property type="nucleotide sequence ID" value="NZ_QFLI01000007.1"/>
</dbReference>
<dbReference type="InterPro" id="IPR050833">
    <property type="entry name" value="Poly_Biosynth_Transport"/>
</dbReference>
<dbReference type="PANTHER" id="PTHR30250">
    <property type="entry name" value="PST FAMILY PREDICTED COLANIC ACID TRANSPORTER"/>
    <property type="match status" value="1"/>
</dbReference>
<sequence>MQVNQLKAGALLSYGILGLSNLVALFYTPYMLRMMGQSEYGLYAIVASIMAYLTVLDFGLGNTIVRYTAKFRAEGKLKELNSMYGMFVLVYSAIGLIAVTLGIALYFNVDFFYGDSLTTEELYKVEVMILLMTFNLGITFPLTIFNSIITAYEKFVFQRVLRIGYIVFNTSIMILLLMMGYRAIGMVALMTVLNVIIQVSNFCYCRYGIKIKVRFKGFQKDLFKEIAGYSFFIFLGVIVDRLYWSSGQLILGAKVGTAAVAVFAVAIQLQQMYRNFSTAIPGVFLPKVTAMATKQSSEKEISDLFIRTGRIQFIILSLILCGFVLFGQQFVIIWAGADYAETYIIALLLIVPLTVPLIQNIGITILLARNKVKFRSLFYLGLASFSVVLQLILVDKFQGIGSAVAIAIGMILGQWIGMNIYYYKKEKIDIPRFWKEIGRMALAPFILSLLVFVILRWVELDSLLKLAVGIVCFVAVYLPVFWKMSMNEYERNLIYSPVQKVLAKLKGKMPAKLV</sequence>
<organism evidence="7 8">
    <name type="scientific">Marinifilum breve</name>
    <dbReference type="NCBI Taxonomy" id="2184082"/>
    <lineage>
        <taxon>Bacteria</taxon>
        <taxon>Pseudomonadati</taxon>
        <taxon>Bacteroidota</taxon>
        <taxon>Bacteroidia</taxon>
        <taxon>Marinilabiliales</taxon>
        <taxon>Marinifilaceae</taxon>
    </lineage>
</organism>
<dbReference type="EMBL" id="QFLI01000007">
    <property type="protein sequence ID" value="PXX98838.1"/>
    <property type="molecule type" value="Genomic_DNA"/>
</dbReference>
<dbReference type="OrthoDB" id="5751261at2"/>
<feature type="transmembrane region" description="Helical" evidence="6">
    <location>
        <begin position="250"/>
        <end position="269"/>
    </location>
</feature>
<evidence type="ECO:0000313" key="7">
    <source>
        <dbReference type="EMBL" id="PXX98838.1"/>
    </source>
</evidence>
<keyword evidence="4 6" id="KW-1133">Transmembrane helix</keyword>